<name>G7Z5E9_AZOL4</name>
<dbReference type="STRING" id="862719.AZOLI_1717"/>
<dbReference type="InterPro" id="IPR047650">
    <property type="entry name" value="Transpos_IS110"/>
</dbReference>
<organism evidence="3 4">
    <name type="scientific">Azospirillum lipoferum (strain 4B)</name>
    <dbReference type="NCBI Taxonomy" id="862719"/>
    <lineage>
        <taxon>Bacteria</taxon>
        <taxon>Pseudomonadati</taxon>
        <taxon>Pseudomonadota</taxon>
        <taxon>Alphaproteobacteria</taxon>
        <taxon>Rhodospirillales</taxon>
        <taxon>Azospirillaceae</taxon>
        <taxon>Azospirillum</taxon>
    </lineage>
</organism>
<dbReference type="InterPro" id="IPR002525">
    <property type="entry name" value="Transp_IS110-like_N"/>
</dbReference>
<dbReference type="AlphaFoldDB" id="G7Z5E9"/>
<dbReference type="Pfam" id="PF02371">
    <property type="entry name" value="Transposase_20"/>
    <property type="match status" value="1"/>
</dbReference>
<sequence length="312" mass="34172">MAHLICGVDVSSETLDARIGDSGPMKRFDRTSEGIAALAAFCRDNDVTLVAMEATGGYERLPFGLLWGHGLPVAVLNPRSVRQFAEAMGFLEKTDRIDAGLIARFAEVKRITPQPPASQSQQRLQALVTRLRQLTQTRTVQTNQRRLVTEPTVLGSIDELVSLLNRQIRAFETEVAAMIGKDPLWQRLDEAFRTIKGVADRTVARLMADLPEIGTLTGKAVAKLVGVAPLARDSGKATGKRRVRGGRDSVRSILFVVAEVVRRHDPDFAAFHKKLSDAGKPKKAIRVALARKLLVRLNAKAREVRAGLTVEA</sequence>
<dbReference type="GO" id="GO:0003677">
    <property type="term" value="F:DNA binding"/>
    <property type="evidence" value="ECO:0007669"/>
    <property type="project" value="InterPro"/>
</dbReference>
<protein>
    <submittedName>
        <fullName evidence="3">Transposase of ISAli8, IS110 family</fullName>
    </submittedName>
</protein>
<evidence type="ECO:0000259" key="2">
    <source>
        <dbReference type="Pfam" id="PF02371"/>
    </source>
</evidence>
<dbReference type="OrthoDB" id="8261795at2"/>
<dbReference type="NCBIfam" id="NF033542">
    <property type="entry name" value="transpos_IS110"/>
    <property type="match status" value="1"/>
</dbReference>
<feature type="domain" description="Transposase IS110-like N-terminal" evidence="1">
    <location>
        <begin position="6"/>
        <end position="145"/>
    </location>
</feature>
<dbReference type="InterPro" id="IPR003346">
    <property type="entry name" value="Transposase_20"/>
</dbReference>
<evidence type="ECO:0000313" key="3">
    <source>
        <dbReference type="EMBL" id="CBS86991.1"/>
    </source>
</evidence>
<dbReference type="Pfam" id="PF01548">
    <property type="entry name" value="DEDD_Tnp_IS110"/>
    <property type="match status" value="1"/>
</dbReference>
<gene>
    <name evidence="3" type="ordered locus">AZOLI_1717</name>
</gene>
<dbReference type="PANTHER" id="PTHR33055">
    <property type="entry name" value="TRANSPOSASE FOR INSERTION SEQUENCE ELEMENT IS1111A"/>
    <property type="match status" value="1"/>
</dbReference>
<evidence type="ECO:0000313" key="4">
    <source>
        <dbReference type="Proteomes" id="UP000005667"/>
    </source>
</evidence>
<dbReference type="KEGG" id="ali:AZOLI_1717"/>
<evidence type="ECO:0000259" key="1">
    <source>
        <dbReference type="Pfam" id="PF01548"/>
    </source>
</evidence>
<feature type="domain" description="Transposase IS116/IS110/IS902 C-terminal" evidence="2">
    <location>
        <begin position="190"/>
        <end position="272"/>
    </location>
</feature>
<keyword evidence="4" id="KW-1185">Reference proteome</keyword>
<proteinExistence type="predicted"/>
<dbReference type="RefSeq" id="WP_014248000.1">
    <property type="nucleotide sequence ID" value="NC_016622.1"/>
</dbReference>
<reference evidence="4" key="1">
    <citation type="journal article" date="2011" name="PLoS Genet.">
        <title>Azospirillum genomes reveal transition of bacteria from aquatic to terrestrial environments.</title>
        <authorList>
            <person name="Wisniewski-Dye F."/>
            <person name="Borziak K."/>
            <person name="Khalsa-Moyers G."/>
            <person name="Alexandre G."/>
            <person name="Sukharnikov L.O."/>
            <person name="Wuichet K."/>
            <person name="Hurst G.B."/>
            <person name="McDonald W.H."/>
            <person name="Robertson J.S."/>
            <person name="Barbe V."/>
            <person name="Calteau A."/>
            <person name="Rouy Z."/>
            <person name="Mangenot S."/>
            <person name="Prigent-Combaret C."/>
            <person name="Normand P."/>
            <person name="Boyer M."/>
            <person name="Siguier P."/>
            <person name="Dessaux Y."/>
            <person name="Elmerich C."/>
            <person name="Condemine G."/>
            <person name="Krishnen G."/>
            <person name="Kennedy I."/>
            <person name="Paterson A.H."/>
            <person name="Gonzalez V."/>
            <person name="Mavingui P."/>
            <person name="Zhulin I.B."/>
        </authorList>
    </citation>
    <scope>NUCLEOTIDE SEQUENCE [LARGE SCALE GENOMIC DNA]</scope>
    <source>
        <strain evidence="4">4B</strain>
    </source>
</reference>
<dbReference type="PANTHER" id="PTHR33055:SF13">
    <property type="entry name" value="TRANSPOSASE"/>
    <property type="match status" value="1"/>
</dbReference>
<dbReference type="GO" id="GO:0004803">
    <property type="term" value="F:transposase activity"/>
    <property type="evidence" value="ECO:0007669"/>
    <property type="project" value="InterPro"/>
</dbReference>
<dbReference type="GO" id="GO:0006313">
    <property type="term" value="P:DNA transposition"/>
    <property type="evidence" value="ECO:0007669"/>
    <property type="project" value="InterPro"/>
</dbReference>
<dbReference type="Proteomes" id="UP000005667">
    <property type="component" value="Chromosome"/>
</dbReference>
<accession>G7Z5E9</accession>
<dbReference type="HOGENOM" id="CLU_036902_5_1_5"/>
<dbReference type="EMBL" id="FQ311868">
    <property type="protein sequence ID" value="CBS86991.1"/>
    <property type="molecule type" value="Genomic_DNA"/>
</dbReference>